<dbReference type="SUPFAM" id="SSF56112">
    <property type="entry name" value="Protein kinase-like (PK-like)"/>
    <property type="match status" value="1"/>
</dbReference>
<evidence type="ECO:0000313" key="2">
    <source>
        <dbReference type="Proteomes" id="UP000319516"/>
    </source>
</evidence>
<gene>
    <name evidence="1" type="ORF">FB467_3197</name>
</gene>
<dbReference type="EMBL" id="VFOP01000001">
    <property type="protein sequence ID" value="TQL52029.1"/>
    <property type="molecule type" value="Genomic_DNA"/>
</dbReference>
<protein>
    <submittedName>
        <fullName evidence="1">Spectinomycin phosphotransferase</fullName>
    </submittedName>
</protein>
<name>A0A542YVC1_9MICO</name>
<dbReference type="InterPro" id="IPR011009">
    <property type="entry name" value="Kinase-like_dom_sf"/>
</dbReference>
<comment type="caution">
    <text evidence="1">The sequence shown here is derived from an EMBL/GenBank/DDBJ whole genome shotgun (WGS) entry which is preliminary data.</text>
</comment>
<keyword evidence="1" id="KW-0808">Transferase</keyword>
<proteinExistence type="predicted"/>
<dbReference type="Gene3D" id="3.90.1200.10">
    <property type="match status" value="1"/>
</dbReference>
<keyword evidence="2" id="KW-1185">Reference proteome</keyword>
<evidence type="ECO:0000313" key="1">
    <source>
        <dbReference type="EMBL" id="TQL52029.1"/>
    </source>
</evidence>
<sequence length="318" mass="34600">MHPTDLAAAFDLTTVEPDPLTRWAPVFRGTARDGAPVVVKRTATEEGRARAMAGWTTRLRGAGLPVVAPYDAGTPNPQQVGQEWWVVYPFEAGAPYAGGRDQLAAAGELLGRLHADPVRVDDLGLREYAFPDSTEEDMEGDLVTLERVLGEQGEAGLAGSVATLGRRWWRDSLPVLRDRADDLVRTGVCSDYKANNLVFTGPADGDPAPVLVDPDNGGVEPRLFDLALAVVLFHNECDGAPGRLFTAAEWQTFATAYLGQVELTPAERELWPAALDHMFWEEGSWALEDNDAQAWADPRQRAFLLDLAAAGPERYPLP</sequence>
<dbReference type="RefSeq" id="WP_170230789.1">
    <property type="nucleotide sequence ID" value="NZ_BAAAIK010000001.1"/>
</dbReference>
<reference evidence="1 2" key="1">
    <citation type="submission" date="2019-06" db="EMBL/GenBank/DDBJ databases">
        <title>Sequencing the genomes of 1000 actinobacteria strains.</title>
        <authorList>
            <person name="Klenk H.-P."/>
        </authorList>
    </citation>
    <scope>NUCLEOTIDE SEQUENCE [LARGE SCALE GENOMIC DNA]</scope>
    <source>
        <strain evidence="1 2">DSM 12335</strain>
    </source>
</reference>
<accession>A0A542YVC1</accession>
<organism evidence="1 2">
    <name type="scientific">Ornithinicoccus hortensis</name>
    <dbReference type="NCBI Taxonomy" id="82346"/>
    <lineage>
        <taxon>Bacteria</taxon>
        <taxon>Bacillati</taxon>
        <taxon>Actinomycetota</taxon>
        <taxon>Actinomycetes</taxon>
        <taxon>Micrococcales</taxon>
        <taxon>Intrasporangiaceae</taxon>
        <taxon>Ornithinicoccus</taxon>
    </lineage>
</organism>
<dbReference type="GO" id="GO:0016740">
    <property type="term" value="F:transferase activity"/>
    <property type="evidence" value="ECO:0007669"/>
    <property type="project" value="UniProtKB-KW"/>
</dbReference>
<dbReference type="AlphaFoldDB" id="A0A542YVC1"/>
<dbReference type="Proteomes" id="UP000319516">
    <property type="component" value="Unassembled WGS sequence"/>
</dbReference>